<name>A0AA37WJ89_9ALTE</name>
<keyword evidence="2" id="KW-0732">Signal</keyword>
<feature type="signal peptide" evidence="2">
    <location>
        <begin position="1"/>
        <end position="26"/>
    </location>
</feature>
<evidence type="ECO:0000313" key="5">
    <source>
        <dbReference type="EMBL" id="GLR71777.1"/>
    </source>
</evidence>
<gene>
    <name evidence="5" type="ORF">GCM10007852_26850</name>
</gene>
<dbReference type="InterPro" id="IPR017853">
    <property type="entry name" value="GH"/>
</dbReference>
<dbReference type="Proteomes" id="UP001156601">
    <property type="component" value="Unassembled WGS sequence"/>
</dbReference>
<dbReference type="PROSITE" id="PS51257">
    <property type="entry name" value="PROKAR_LIPOPROTEIN"/>
    <property type="match status" value="1"/>
</dbReference>
<evidence type="ECO:0000256" key="2">
    <source>
        <dbReference type="SAM" id="SignalP"/>
    </source>
</evidence>
<evidence type="ECO:0000256" key="1">
    <source>
        <dbReference type="SAM" id="MobiDB-lite"/>
    </source>
</evidence>
<dbReference type="CDD" id="cd21510">
    <property type="entry name" value="agarase_cat"/>
    <property type="match status" value="1"/>
</dbReference>
<evidence type="ECO:0000313" key="6">
    <source>
        <dbReference type="Proteomes" id="UP001156601"/>
    </source>
</evidence>
<evidence type="ECO:0000259" key="4">
    <source>
        <dbReference type="Pfam" id="PF18206"/>
    </source>
</evidence>
<accession>A0AA37WJ89</accession>
<feature type="chain" id="PRO_5041343153" description="Agarase" evidence="2">
    <location>
        <begin position="27"/>
        <end position="775"/>
    </location>
</feature>
<dbReference type="InterPro" id="IPR040527">
    <property type="entry name" value="Beta-sand_Porphyrn"/>
</dbReference>
<comment type="caution">
    <text evidence="5">The sequence shown here is derived from an EMBL/GenBank/DDBJ whole genome shotgun (WGS) entry which is preliminary data.</text>
</comment>
<keyword evidence="6" id="KW-1185">Reference proteome</keyword>
<dbReference type="AlphaFoldDB" id="A0AA37WJ89"/>
<protein>
    <recommendedName>
        <fullName evidence="7">Agarase</fullName>
    </recommendedName>
</protein>
<proteinExistence type="predicted"/>
<dbReference type="Pfam" id="PF18206">
    <property type="entry name" value="Porphyrn_cat_1"/>
    <property type="match status" value="1"/>
</dbReference>
<organism evidence="5 6">
    <name type="scientific">Agaribacter marinus</name>
    <dbReference type="NCBI Taxonomy" id="1431249"/>
    <lineage>
        <taxon>Bacteria</taxon>
        <taxon>Pseudomonadati</taxon>
        <taxon>Pseudomonadota</taxon>
        <taxon>Gammaproteobacteria</taxon>
        <taxon>Alteromonadales</taxon>
        <taxon>Alteromonadaceae</taxon>
        <taxon>Agaribacter</taxon>
    </lineage>
</organism>
<dbReference type="Gene3D" id="2.60.120.1200">
    <property type="match status" value="1"/>
</dbReference>
<dbReference type="Pfam" id="PF18040">
    <property type="entry name" value="BPA_C"/>
    <property type="match status" value="1"/>
</dbReference>
<dbReference type="RefSeq" id="WP_284218113.1">
    <property type="nucleotide sequence ID" value="NZ_BSOT01000006.1"/>
</dbReference>
<dbReference type="InterPro" id="IPR041224">
    <property type="entry name" value="BPA_C"/>
</dbReference>
<feature type="domain" description="Beta-porphyranase A C-terminal" evidence="3">
    <location>
        <begin position="670"/>
        <end position="764"/>
    </location>
</feature>
<feature type="compositionally biased region" description="Pro residues" evidence="1">
    <location>
        <begin position="28"/>
        <end position="38"/>
    </location>
</feature>
<reference evidence="5" key="1">
    <citation type="journal article" date="2014" name="Int. J. Syst. Evol. Microbiol.">
        <title>Complete genome sequence of Corynebacterium casei LMG S-19264T (=DSM 44701T), isolated from a smear-ripened cheese.</title>
        <authorList>
            <consortium name="US DOE Joint Genome Institute (JGI-PGF)"/>
            <person name="Walter F."/>
            <person name="Albersmeier A."/>
            <person name="Kalinowski J."/>
            <person name="Ruckert C."/>
        </authorList>
    </citation>
    <scope>NUCLEOTIDE SEQUENCE</scope>
    <source>
        <strain evidence="5">NBRC 110023</strain>
    </source>
</reference>
<dbReference type="SUPFAM" id="SSF51445">
    <property type="entry name" value="(Trans)glycosidases"/>
    <property type="match status" value="1"/>
</dbReference>
<feature type="region of interest" description="Disordered" evidence="1">
    <location>
        <begin position="20"/>
        <end position="41"/>
    </location>
</feature>
<sequence>MVKHKLSFIALSLILASCGGGGSDSAPTPTPPVTPPPVTSDTTPSAFTFTDLDDVNVSSQTASNQITVSGINAASAISVTGGEYSTDGGATFTSESGTVDNGDEIIVRAMSSADYDSSVEVVLTIGGVSDTFTITTETAPPAVPTVDVNLDLAHSVNGVETFDRSKWIVLHAAVTDNEWDSNEQRDSFLEDYDVYLGRNNGAMPWQLSRLQATSTNGFLDTDQMVTYGNQAIGWYAADTAGHKHEARASNMMFGGQPIMYPMAEYGPVPCSGQDCDGNQWLAGFEEGAKFYSEFLTHYFGTGGTTGEMKPTIIEVLNEPFVHADDVQATRQQISEFHSVVAQKIHEDHPDVLVGGYTAAFPQFEAGNFNQWENNWRLFIDEAGADMDFYSVHIYDGGNNGQPTYRSGSNAEAILDMIEHYGKLSTGEVKPFVISEFGHFDRPITNAGPYSRERDWFGVRSFSSQMIQFMERPDQIVSAIPFMILKANWVGNNGIRDDGSRYGPRLLRLSNEDEGGLNVVDDESNEWVYTDFIKFFELWSDVGGTRVDTKATDQDMQVDAYVEGNTAYVIMNNLEFEDKVFTLNMAGMGDNQITAISSKQVYQDSASLASVFEEVSDIALNETAFNVHYQATKIVKITFANDINVDGSLKESKHFADTYKQAISANVGIDFTINGVQATAATGEAMLRMGLGRAHNTSLTPTVMVNGTEVSVPVDFRGYDQNTRDEFFGVIEVPVPYSLIQESNSIELTFEDGGGFVTSLSLQVFEASREIVRTPN</sequence>
<evidence type="ECO:0008006" key="7">
    <source>
        <dbReference type="Google" id="ProtNLM"/>
    </source>
</evidence>
<dbReference type="EMBL" id="BSOT01000006">
    <property type="protein sequence ID" value="GLR71777.1"/>
    <property type="molecule type" value="Genomic_DNA"/>
</dbReference>
<evidence type="ECO:0000259" key="3">
    <source>
        <dbReference type="Pfam" id="PF18040"/>
    </source>
</evidence>
<dbReference type="Gene3D" id="3.20.20.80">
    <property type="entry name" value="Glycosidases"/>
    <property type="match status" value="1"/>
</dbReference>
<reference evidence="5" key="2">
    <citation type="submission" date="2023-01" db="EMBL/GenBank/DDBJ databases">
        <title>Draft genome sequence of Agaribacter marinus strain NBRC 110023.</title>
        <authorList>
            <person name="Sun Q."/>
            <person name="Mori K."/>
        </authorList>
    </citation>
    <scope>NUCLEOTIDE SEQUENCE</scope>
    <source>
        <strain evidence="5">NBRC 110023</strain>
    </source>
</reference>
<feature type="domain" description="Porphyranase beta-sandwich" evidence="4">
    <location>
        <begin position="554"/>
        <end position="660"/>
    </location>
</feature>